<dbReference type="Proteomes" id="UP001177934">
    <property type="component" value="Chromosome"/>
</dbReference>
<proteinExistence type="predicted"/>
<evidence type="ECO:0000313" key="3">
    <source>
        <dbReference type="EMBL" id="WHX08674.1"/>
    </source>
</evidence>
<evidence type="ECO:0008006" key="5">
    <source>
        <dbReference type="Google" id="ProtNLM"/>
    </source>
</evidence>
<dbReference type="AlphaFoldDB" id="A0AA95HMI3"/>
<keyword evidence="1" id="KW-0812">Transmembrane</keyword>
<dbReference type="RefSeq" id="WP_140396710.1">
    <property type="nucleotide sequence ID" value="NZ_CAXTLI010000004.1"/>
</dbReference>
<accession>A0AA95HMI3</accession>
<dbReference type="Proteomes" id="UP000777173">
    <property type="component" value="Unassembled WGS sequence"/>
</dbReference>
<reference evidence="2" key="1">
    <citation type="submission" date="2021-06" db="EMBL/GenBank/DDBJ databases">
        <title>Collection of gut derived symbiotic bacterial strains cultured from healthy donors.</title>
        <authorList>
            <person name="Lin H."/>
            <person name="Littmann E."/>
            <person name="Pamer E.G."/>
        </authorList>
    </citation>
    <scope>NUCLEOTIDE SEQUENCE</scope>
    <source>
        <strain evidence="2">MSK.5.10</strain>
    </source>
</reference>
<feature type="transmembrane region" description="Helical" evidence="1">
    <location>
        <begin position="101"/>
        <end position="121"/>
    </location>
</feature>
<name>A0AA95HMI3_9BACT</name>
<organism evidence="3 4">
    <name type="scientific">Phocaeicola dorei</name>
    <dbReference type="NCBI Taxonomy" id="357276"/>
    <lineage>
        <taxon>Bacteria</taxon>
        <taxon>Pseudomonadati</taxon>
        <taxon>Bacteroidota</taxon>
        <taxon>Bacteroidia</taxon>
        <taxon>Bacteroidales</taxon>
        <taxon>Bacteroidaceae</taxon>
        <taxon>Phocaeicola</taxon>
    </lineage>
</organism>
<evidence type="ECO:0000313" key="2">
    <source>
        <dbReference type="EMBL" id="MBV3122689.1"/>
    </source>
</evidence>
<sequence>MLEITSTQAEYGENDIRVISATYFFTELNEGDIFKNIFGNGIYTHDLSPYGKLMDYAHEIGYWESDVGYAEIFVYFGLIGLIALLIWFIGVLTVRIPSEYFFLKIYLIFIIISMICGGYWFENIVEMAIITYILVKLNSGYKADLIVLEIFRCKSRNIT</sequence>
<dbReference type="EMBL" id="JAHOAX010000004">
    <property type="protein sequence ID" value="MBV3122689.1"/>
    <property type="molecule type" value="Genomic_DNA"/>
</dbReference>
<feature type="transmembrane region" description="Helical" evidence="1">
    <location>
        <begin position="72"/>
        <end position="94"/>
    </location>
</feature>
<keyword evidence="1" id="KW-0472">Membrane</keyword>
<evidence type="ECO:0000313" key="4">
    <source>
        <dbReference type="Proteomes" id="UP001177934"/>
    </source>
</evidence>
<evidence type="ECO:0000256" key="1">
    <source>
        <dbReference type="SAM" id="Phobius"/>
    </source>
</evidence>
<dbReference type="EMBL" id="CP126056">
    <property type="protein sequence ID" value="WHX08674.1"/>
    <property type="molecule type" value="Genomic_DNA"/>
</dbReference>
<keyword evidence="1" id="KW-1133">Transmembrane helix</keyword>
<reference evidence="3" key="2">
    <citation type="journal article" date="2023" name="Nat. Commun.">
        <title>Identification of a novel Human Milk Oligosaccharides utilization cluster in the infant gut commensal Bacteroides dorei.</title>
        <authorList>
            <person name="Kijner S."/>
            <person name="Ennis D."/>
            <person name="Shmorak S."/>
            <person name="Florentin A."/>
            <person name="Yassour M."/>
        </authorList>
    </citation>
    <scope>NUCLEOTIDE SEQUENCE</scope>
    <source>
        <strain evidence="3">2</strain>
    </source>
</reference>
<gene>
    <name evidence="2" type="ORF">KSU80_05805</name>
    <name evidence="3" type="ORF">QNN11_14415</name>
</gene>
<protein>
    <recommendedName>
        <fullName evidence="5">O-antigen ligase domain-containing protein</fullName>
    </recommendedName>
</protein>